<comment type="PTM">
    <text evidence="14">Predicted to be exported by the Tat system. The position of the signal peptide cleavage has not been experimentally proven.</text>
</comment>
<evidence type="ECO:0000256" key="1">
    <source>
        <dbReference type="ARBA" id="ARBA00022448"/>
    </source>
</evidence>
<dbReference type="InterPro" id="IPR027467">
    <property type="entry name" value="MopterinOxRdtase_cofactor_BS"/>
</dbReference>
<feature type="binding site" evidence="14">
    <location>
        <position position="450"/>
    </location>
    <ligand>
        <name>Mo-bis(molybdopterin guanine dinucleotide)</name>
        <dbReference type="ChEBI" id="CHEBI:60539"/>
    </ligand>
</feature>
<dbReference type="InterPro" id="IPR050123">
    <property type="entry name" value="Prok_molybdopt-oxidoreductase"/>
</dbReference>
<keyword evidence="9 14" id="KW-0408">Iron</keyword>
<dbReference type="GO" id="GO:0050140">
    <property type="term" value="F:nitrate reductase (cytochrome) activity"/>
    <property type="evidence" value="ECO:0007669"/>
    <property type="project" value="UniProtKB-EC"/>
</dbReference>
<evidence type="ECO:0000313" key="16">
    <source>
        <dbReference type="EMBL" id="APF19312.1"/>
    </source>
</evidence>
<dbReference type="EC" id="1.9.6.1" evidence="14"/>
<dbReference type="GO" id="GO:0016020">
    <property type="term" value="C:membrane"/>
    <property type="evidence" value="ECO:0007669"/>
    <property type="project" value="TreeGrafter"/>
</dbReference>
<dbReference type="Proteomes" id="UP000183868">
    <property type="component" value="Chromosome"/>
</dbReference>
<comment type="subcellular location">
    <subcellularLocation>
        <location evidence="14">Secreted</location>
    </subcellularLocation>
    <text evidence="14">Membrane-associated.</text>
</comment>
<dbReference type="Pfam" id="PF01568">
    <property type="entry name" value="Molydop_binding"/>
    <property type="match status" value="1"/>
</dbReference>
<dbReference type="GO" id="GO:0009325">
    <property type="term" value="C:nitrate reductase complex"/>
    <property type="evidence" value="ECO:0007669"/>
    <property type="project" value="TreeGrafter"/>
</dbReference>
<dbReference type="CDD" id="cd02754">
    <property type="entry name" value="MopB_Nitrate-R-NapA-like"/>
    <property type="match status" value="1"/>
</dbReference>
<proteinExistence type="inferred from homology"/>
<keyword evidence="11 14" id="KW-0534">Nitrate assimilation</keyword>
<dbReference type="PIRSF" id="PIRSF000144">
    <property type="entry name" value="CbbBc"/>
    <property type="match status" value="1"/>
</dbReference>
<dbReference type="SUPFAM" id="SSF53706">
    <property type="entry name" value="Formate dehydrogenase/DMSO reductase, domains 1-3"/>
    <property type="match status" value="1"/>
</dbReference>
<sequence length="757" mass="84695" precursor="true">MGVTRREFIKTSAAAAAAASIGTALLPGGIKPLFADSGMQWHKSVCRFCGVGCGVMVGVKNGKVVAVRGDKFNTINKGHLCIKGFYLHKVIYSKTRLTHPMIKKNGKFEKVSWDEALDYVAKKFNEIRKQHGPDALAFYGSGQAETEETYMANKLFKGCIGTNNMEGNPRLCMASAVGGYLTSLGLDEPSGTYDDIEKAELFLLIGSNTAEAHPILFERIVRHKAKNPNVKIVIIDPRTTPTDQVADLHLFPKPGWDLAILHAMARIIIKEGYADEQFIKDNVVIKGNDKKNMTFEQYKQFLEKYTPEYASKISGVPAEDIVKAARLFGQAKTAMSMWTMGINQRTRGVWANNLITNLHLLTGKIGKPGSDTFSLTGQPNACGGVREGGGLCHLLPGHRKVANAKHREEVAKVWGVPVKNIQPKPGKHTIAMFTALNEGKIKGIYIMCTNPAQSLPNASKYWKGLKEQFVVVAESFFPTATTQYADVVLPAAFWAEKEGVYGCTERRSQYMPKVIEPMGEARWDAFILRDLGIRMGFKKEFEKYQTAEDIWNEYLTLTKGRDMDLSGATYRRLKEVRGLRWPVPSEDHPGTYKRYVKGDPIFDELPAEKKKGRWIYFYGKPEGKAVIWARPDKGPEEPTDDQYPFALTTGRVLEHWHTNTMTGTVPELNRAVPKAYVEINPEDAKALGIANKDQVIVETRRGKLKIEARVINRPEKGTLFIPWHWEEWMANVLTIDAFDPGSKEPEYKVCAARIKKA</sequence>
<feature type="binding site" evidence="14">
    <location>
        <position position="748"/>
    </location>
    <ligand>
        <name>Mo-bis(molybdopterin guanine dinucleotide)</name>
        <dbReference type="ChEBI" id="CHEBI:60539"/>
    </ligand>
</feature>
<keyword evidence="1 14" id="KW-0813">Transport</keyword>
<dbReference type="HAMAP" id="MF_01630">
    <property type="entry name" value="Nitrate_reduct_NapA"/>
    <property type="match status" value="1"/>
</dbReference>
<dbReference type="SMART" id="SM00926">
    <property type="entry name" value="Molybdop_Fe4S4"/>
    <property type="match status" value="1"/>
</dbReference>
<dbReference type="InterPro" id="IPR006657">
    <property type="entry name" value="MoPterin_dinucl-bd_dom"/>
</dbReference>
<feature type="binding site" evidence="14">
    <location>
        <position position="172"/>
    </location>
    <ligand>
        <name>Mo-bis(molybdopterin guanine dinucleotide)</name>
        <dbReference type="ChEBI" id="CHEBI:60539"/>
    </ligand>
</feature>
<keyword evidence="18" id="KW-1185">Reference proteome</keyword>
<dbReference type="GO" id="GO:0005576">
    <property type="term" value="C:extracellular region"/>
    <property type="evidence" value="ECO:0007669"/>
    <property type="project" value="UniProtKB-SubCell"/>
</dbReference>
<evidence type="ECO:0000256" key="9">
    <source>
        <dbReference type="ARBA" id="ARBA00023004"/>
    </source>
</evidence>
<dbReference type="InterPro" id="IPR006963">
    <property type="entry name" value="Mopterin_OxRdtase_4Fe-4S_dom"/>
</dbReference>
<evidence type="ECO:0000313" key="18">
    <source>
        <dbReference type="Proteomes" id="UP000004671"/>
    </source>
</evidence>
<dbReference type="KEGG" id="caby:Cabys_2563"/>
<dbReference type="EMBL" id="CM001402">
    <property type="protein sequence ID" value="EHO43217.1"/>
    <property type="molecule type" value="Genomic_DNA"/>
</dbReference>
<dbReference type="NCBIfam" id="TIGR01409">
    <property type="entry name" value="TAT_signal_seq"/>
    <property type="match status" value="1"/>
</dbReference>
<evidence type="ECO:0000256" key="2">
    <source>
        <dbReference type="ARBA" id="ARBA00022485"/>
    </source>
</evidence>
<feature type="binding site" evidence="14">
    <location>
        <position position="49"/>
    </location>
    <ligand>
        <name>[4Fe-4S] cluster</name>
        <dbReference type="ChEBI" id="CHEBI:49883"/>
    </ligand>
</feature>
<evidence type="ECO:0000313" key="19">
    <source>
        <dbReference type="Proteomes" id="UP000183868"/>
    </source>
</evidence>
<dbReference type="GO" id="GO:0009055">
    <property type="term" value="F:electron transfer activity"/>
    <property type="evidence" value="ECO:0007669"/>
    <property type="project" value="UniProtKB-UniRule"/>
</dbReference>
<dbReference type="InterPro" id="IPR006656">
    <property type="entry name" value="Mopterin_OxRdtase"/>
</dbReference>
<keyword evidence="7 14" id="KW-0249">Electron transport</keyword>
<feature type="binding site" evidence="14">
    <location>
        <position position="83"/>
    </location>
    <ligand>
        <name>Mo-bis(molybdopterin guanine dinucleotide)</name>
        <dbReference type="ChEBI" id="CHEBI:60539"/>
    </ligand>
</feature>
<keyword evidence="5 14" id="KW-0732">Signal</keyword>
<feature type="binding site" evidence="14">
    <location>
        <position position="340"/>
    </location>
    <ligand>
        <name>Mo-bis(molybdopterin guanine dinucleotide)</name>
        <dbReference type="ChEBI" id="CHEBI:60539"/>
    </ligand>
</feature>
<keyword evidence="6" id="KW-0574">Periplasm</keyword>
<keyword evidence="10 14" id="KW-0411">Iron-sulfur</keyword>
<feature type="binding site" evidence="14">
    <location>
        <position position="46"/>
    </location>
    <ligand>
        <name>[4Fe-4S] cluster</name>
        <dbReference type="ChEBI" id="CHEBI:49883"/>
    </ligand>
</feature>
<dbReference type="GO" id="GO:0045333">
    <property type="term" value="P:cellular respiration"/>
    <property type="evidence" value="ECO:0007669"/>
    <property type="project" value="UniProtKB-ARBA"/>
</dbReference>
<dbReference type="HOGENOM" id="CLU_000422_13_4_0"/>
<evidence type="ECO:0000256" key="12">
    <source>
        <dbReference type="ARBA" id="ARBA00052176"/>
    </source>
</evidence>
<dbReference type="FunFam" id="2.40.40.20:FF:000005">
    <property type="entry name" value="Periplasmic nitrate reductase"/>
    <property type="match status" value="1"/>
</dbReference>
<reference evidence="16 19" key="2">
    <citation type="submission" date="2016-11" db="EMBL/GenBank/DDBJ databases">
        <title>Genomic analysis of Caldithrix abyssi and proposal of a novel bacterial phylum Caldithrichaeota.</title>
        <authorList>
            <person name="Kublanov I."/>
            <person name="Sigalova O."/>
            <person name="Gavrilov S."/>
            <person name="Lebedinsky A."/>
            <person name="Ivanova N."/>
            <person name="Daum C."/>
            <person name="Reddy T."/>
            <person name="Klenk H.P."/>
            <person name="Goker M."/>
            <person name="Reva O."/>
            <person name="Miroshnichenko M."/>
            <person name="Kyprides N."/>
            <person name="Woyke T."/>
            <person name="Gelfand M."/>
        </authorList>
    </citation>
    <scope>NUCLEOTIDE SEQUENCE [LARGE SCALE GENOMIC DNA]</scope>
    <source>
        <strain evidence="16 19">LF13</strain>
    </source>
</reference>
<feature type="binding site" evidence="14">
    <location>
        <position position="723"/>
    </location>
    <ligand>
        <name>substrate</name>
    </ligand>
</feature>
<reference evidence="17 18" key="1">
    <citation type="submission" date="2011-09" db="EMBL/GenBank/DDBJ databases">
        <title>The permanent draft genome of Caldithrix abyssi DSM 13497.</title>
        <authorList>
            <consortium name="US DOE Joint Genome Institute (JGI-PGF)"/>
            <person name="Lucas S."/>
            <person name="Han J."/>
            <person name="Lapidus A."/>
            <person name="Bruce D."/>
            <person name="Goodwin L."/>
            <person name="Pitluck S."/>
            <person name="Peters L."/>
            <person name="Kyrpides N."/>
            <person name="Mavromatis K."/>
            <person name="Ivanova N."/>
            <person name="Mikhailova N."/>
            <person name="Chertkov O."/>
            <person name="Detter J.C."/>
            <person name="Tapia R."/>
            <person name="Han C."/>
            <person name="Land M."/>
            <person name="Hauser L."/>
            <person name="Markowitz V."/>
            <person name="Cheng J.-F."/>
            <person name="Hugenholtz P."/>
            <person name="Woyke T."/>
            <person name="Wu D."/>
            <person name="Spring S."/>
            <person name="Brambilla E."/>
            <person name="Klenk H.-P."/>
            <person name="Eisen J.A."/>
        </authorList>
    </citation>
    <scope>NUCLEOTIDE SEQUENCE [LARGE SCALE GENOMIC DNA]</scope>
    <source>
        <strain evidence="17 18">DSM 13497</strain>
    </source>
</reference>
<feature type="binding site" evidence="14">
    <location>
        <position position="731"/>
    </location>
    <ligand>
        <name>Mo-bis(molybdopterin guanine dinucleotide)</name>
        <dbReference type="ChEBI" id="CHEBI:60539"/>
    </ligand>
</feature>
<evidence type="ECO:0000256" key="8">
    <source>
        <dbReference type="ARBA" id="ARBA00023002"/>
    </source>
</evidence>
<dbReference type="Gene3D" id="2.20.25.90">
    <property type="entry name" value="ADC-like domains"/>
    <property type="match status" value="1"/>
</dbReference>
<evidence type="ECO:0000256" key="10">
    <source>
        <dbReference type="ARBA" id="ARBA00023014"/>
    </source>
</evidence>
<keyword evidence="8 14" id="KW-0560">Oxidoreductase</keyword>
<feature type="binding site" evidence="14">
    <location>
        <position position="497"/>
    </location>
    <ligand>
        <name>Mo-bis(molybdopterin guanine dinucleotide)</name>
        <dbReference type="ChEBI" id="CHEBI:60539"/>
    </ligand>
</feature>
<feature type="binding site" evidence="14">
    <location>
        <position position="53"/>
    </location>
    <ligand>
        <name>[4Fe-4S] cluster</name>
        <dbReference type="ChEBI" id="CHEBI:49883"/>
    </ligand>
</feature>
<dbReference type="OrthoDB" id="9803192at2"/>
<dbReference type="STRING" id="880073.Cabys_2563"/>
<evidence type="ECO:0000259" key="15">
    <source>
        <dbReference type="PROSITE" id="PS51669"/>
    </source>
</evidence>
<dbReference type="Proteomes" id="UP000004671">
    <property type="component" value="Chromosome"/>
</dbReference>
<dbReference type="eggNOG" id="COG0243">
    <property type="taxonomic scope" value="Bacteria"/>
</dbReference>
<keyword evidence="3 14" id="KW-0500">Molybdenum</keyword>
<dbReference type="Gene3D" id="3.40.50.740">
    <property type="match status" value="1"/>
</dbReference>
<dbReference type="InterPro" id="IPR009010">
    <property type="entry name" value="Asp_de-COase-like_dom_sf"/>
</dbReference>
<feature type="domain" description="4Fe-4S Mo/W bis-MGD-type" evidence="15">
    <location>
        <begin position="39"/>
        <end position="95"/>
    </location>
</feature>
<evidence type="ECO:0000256" key="14">
    <source>
        <dbReference type="HAMAP-Rule" id="MF_01630"/>
    </source>
</evidence>
<feature type="binding site" evidence="14">
    <location>
        <position position="168"/>
    </location>
    <ligand>
        <name>Mo-bis(molybdopterin guanine dinucleotide)</name>
        <dbReference type="ChEBI" id="CHEBI:60539"/>
    </ligand>
</feature>
<evidence type="ECO:0000256" key="5">
    <source>
        <dbReference type="ARBA" id="ARBA00022729"/>
    </source>
</evidence>
<dbReference type="Pfam" id="PF04879">
    <property type="entry name" value="Molybdop_Fe4S4"/>
    <property type="match status" value="1"/>
</dbReference>
<dbReference type="PANTHER" id="PTHR43105">
    <property type="entry name" value="RESPIRATORY NITRATE REDUCTASE"/>
    <property type="match status" value="1"/>
</dbReference>
<comment type="function">
    <text evidence="13">Catalytic subunit of the periplasmic nitrate reductase complex NapAB. Receives electrons from NapB and catalyzes the reduction of nitrate to nitrite.</text>
</comment>
<dbReference type="FunCoup" id="H1XYF0">
    <property type="interactions" value="50"/>
</dbReference>
<dbReference type="PANTHER" id="PTHR43105:SF11">
    <property type="entry name" value="PERIPLASMIC NITRATE REDUCTASE"/>
    <property type="match status" value="1"/>
</dbReference>
<name>H1XYF0_CALAY</name>
<comment type="similarity">
    <text evidence="14">Belongs to the prokaryotic molybdopterin-containing oxidoreductase family. NasA/NapA/NarB subfamily.</text>
</comment>
<evidence type="ECO:0000256" key="3">
    <source>
        <dbReference type="ARBA" id="ARBA00022505"/>
    </source>
</evidence>
<dbReference type="InterPro" id="IPR010051">
    <property type="entry name" value="Periplasm_NO3_reductase_lsu"/>
</dbReference>
<dbReference type="PROSITE" id="PS51669">
    <property type="entry name" value="4FE4S_MOW_BIS_MGD"/>
    <property type="match status" value="1"/>
</dbReference>
<comment type="subunit">
    <text evidence="14">Component of the nitrate reductase NapAB complex composed of NapA and NapB.</text>
</comment>
<dbReference type="InParanoid" id="H1XYF0"/>
<dbReference type="GO" id="GO:0042128">
    <property type="term" value="P:nitrate assimilation"/>
    <property type="evidence" value="ECO:0007669"/>
    <property type="project" value="UniProtKB-UniRule"/>
</dbReference>
<dbReference type="PROSITE" id="PS51318">
    <property type="entry name" value="TAT"/>
    <property type="match status" value="1"/>
</dbReference>
<dbReference type="GO" id="GO:0043546">
    <property type="term" value="F:molybdopterin cofactor binding"/>
    <property type="evidence" value="ECO:0007669"/>
    <property type="project" value="InterPro"/>
</dbReference>
<feature type="binding site" evidence="14">
    <location>
        <position position="143"/>
    </location>
    <ligand>
        <name>Mo-bis(molybdopterin guanine dinucleotide)</name>
        <dbReference type="ChEBI" id="CHEBI:60539"/>
    </ligand>
</feature>
<comment type="cofactor">
    <cofactor evidence="14">
        <name>[4Fe-4S] cluster</name>
        <dbReference type="ChEBI" id="CHEBI:49883"/>
    </cofactor>
    <text evidence="14">Binds 1 [4Fe-4S] cluster.</text>
</comment>
<dbReference type="RefSeq" id="WP_006930760.1">
    <property type="nucleotide sequence ID" value="NZ_CM001402.1"/>
</dbReference>
<evidence type="ECO:0000256" key="7">
    <source>
        <dbReference type="ARBA" id="ARBA00022982"/>
    </source>
</evidence>
<dbReference type="PaxDb" id="880073-Calab_3619"/>
<dbReference type="InterPro" id="IPR019546">
    <property type="entry name" value="TAT_signal_bac_arc"/>
</dbReference>
<evidence type="ECO:0000256" key="11">
    <source>
        <dbReference type="ARBA" id="ARBA00023063"/>
    </source>
</evidence>
<feature type="binding site" evidence="14">
    <location>
        <begin position="649"/>
        <end position="658"/>
    </location>
    <ligand>
        <name>Mo-bis(molybdopterin guanine dinucleotide)</name>
        <dbReference type="ChEBI" id="CHEBI:60539"/>
    </ligand>
</feature>
<accession>H1XYF0</accession>
<dbReference type="GO" id="GO:0006777">
    <property type="term" value="P:Mo-molybdopterin cofactor biosynthetic process"/>
    <property type="evidence" value="ECO:0007669"/>
    <property type="project" value="UniProtKB-UniRule"/>
</dbReference>
<comment type="function">
    <text evidence="14">Catalytic subunit of the nitrate reductase complex NapAB. Receives electrons from NapB and catalyzes the reduction of nitrate to nitrite.</text>
</comment>
<feature type="binding site" evidence="14">
    <location>
        <position position="81"/>
    </location>
    <ligand>
        <name>[4Fe-4S] cluster</name>
        <dbReference type="ChEBI" id="CHEBI:49883"/>
    </ligand>
</feature>
<dbReference type="SUPFAM" id="SSF50692">
    <property type="entry name" value="ADC-like"/>
    <property type="match status" value="1"/>
</dbReference>
<feature type="binding site" evidence="14">
    <location>
        <position position="344"/>
    </location>
    <ligand>
        <name>Mo-bis(molybdopterin guanine dinucleotide)</name>
        <dbReference type="ChEBI" id="CHEBI:60539"/>
    </ligand>
</feature>
<dbReference type="EMBL" id="CP018099">
    <property type="protein sequence ID" value="APF19312.1"/>
    <property type="molecule type" value="Genomic_DNA"/>
</dbReference>
<dbReference type="GO" id="GO:0051539">
    <property type="term" value="F:4 iron, 4 sulfur cluster binding"/>
    <property type="evidence" value="ECO:0007669"/>
    <property type="project" value="UniProtKB-KW"/>
</dbReference>
<keyword evidence="2 14" id="KW-0004">4Fe-4S</keyword>
<dbReference type="GO" id="GO:0030151">
    <property type="term" value="F:molybdenum ion binding"/>
    <property type="evidence" value="ECO:0007669"/>
    <property type="project" value="InterPro"/>
</dbReference>
<dbReference type="CDD" id="cd00508">
    <property type="entry name" value="MopB_CT_Fdh-Nap-like"/>
    <property type="match status" value="1"/>
</dbReference>
<dbReference type="Gene3D" id="2.40.40.20">
    <property type="match status" value="1"/>
</dbReference>
<dbReference type="Gene3D" id="3.40.228.10">
    <property type="entry name" value="Dimethylsulfoxide Reductase, domain 2"/>
    <property type="match status" value="1"/>
</dbReference>
<evidence type="ECO:0000256" key="6">
    <source>
        <dbReference type="ARBA" id="ARBA00022764"/>
    </source>
</evidence>
<protein>
    <recommendedName>
        <fullName evidence="14">Nitrate reductase</fullName>
        <ecNumber evidence="14">1.9.6.1</ecNumber>
    </recommendedName>
</protein>
<dbReference type="AlphaFoldDB" id="H1XYF0"/>
<keyword evidence="4 14" id="KW-0479">Metal-binding</keyword>
<evidence type="ECO:0000256" key="13">
    <source>
        <dbReference type="ARBA" id="ARBA00055000"/>
    </source>
</evidence>
<evidence type="ECO:0000313" key="17">
    <source>
        <dbReference type="EMBL" id="EHO43217.1"/>
    </source>
</evidence>
<evidence type="ECO:0000256" key="4">
    <source>
        <dbReference type="ARBA" id="ARBA00022723"/>
    </source>
</evidence>
<dbReference type="Pfam" id="PF00384">
    <property type="entry name" value="Molybdopterin"/>
    <property type="match status" value="1"/>
</dbReference>
<comment type="caution">
    <text evidence="14">Lacks conserved residue(s) required for the propagation of feature annotation.</text>
</comment>
<dbReference type="InterPro" id="IPR006311">
    <property type="entry name" value="TAT_signal"/>
</dbReference>
<gene>
    <name evidence="14" type="primary">napA</name>
    <name evidence="16" type="ORF">Cabys_2563</name>
    <name evidence="17" type="ORF">Calab_3619</name>
</gene>
<dbReference type="PROSITE" id="PS00551">
    <property type="entry name" value="MOLYBDOPTERIN_PROK_1"/>
    <property type="match status" value="1"/>
</dbReference>
<dbReference type="GO" id="GO:0005506">
    <property type="term" value="F:iron ion binding"/>
    <property type="evidence" value="ECO:0007669"/>
    <property type="project" value="UniProtKB-UniRule"/>
</dbReference>
<organism evidence="17 18">
    <name type="scientific">Caldithrix abyssi DSM 13497</name>
    <dbReference type="NCBI Taxonomy" id="880073"/>
    <lineage>
        <taxon>Bacteria</taxon>
        <taxon>Pseudomonadati</taxon>
        <taxon>Calditrichota</taxon>
        <taxon>Calditrichia</taxon>
        <taxon>Calditrichales</taxon>
        <taxon>Calditrichaceae</taxon>
        <taxon>Caldithrix</taxon>
    </lineage>
</organism>
<comment type="catalytic activity">
    <reaction evidence="12 14">
        <text>2 Fe(II)-[cytochrome] + nitrate + 2 H(+) = 2 Fe(III)-[cytochrome] + nitrite + H2O</text>
        <dbReference type="Rhea" id="RHEA:12909"/>
        <dbReference type="Rhea" id="RHEA-COMP:11777"/>
        <dbReference type="Rhea" id="RHEA-COMP:11778"/>
        <dbReference type="ChEBI" id="CHEBI:15377"/>
        <dbReference type="ChEBI" id="CHEBI:15378"/>
        <dbReference type="ChEBI" id="CHEBI:16301"/>
        <dbReference type="ChEBI" id="CHEBI:17632"/>
        <dbReference type="ChEBI" id="CHEBI:29033"/>
        <dbReference type="ChEBI" id="CHEBI:29034"/>
        <dbReference type="EC" id="1.9.6.1"/>
    </reaction>
</comment>
<comment type="cofactor">
    <cofactor evidence="14">
        <name>Mo-bis(molybdopterin guanine dinucleotide)</name>
        <dbReference type="ChEBI" id="CHEBI:60539"/>
    </cofactor>
    <text evidence="14">Binds 1 molybdenum-bis(molybdopterin guanine dinucleotide) (Mo-bis-MGD) cofactor per subunit.</text>
</comment>
<feature type="binding site" evidence="14">
    <location>
        <position position="524"/>
    </location>
    <ligand>
        <name>Mo-bis(molybdopterin guanine dinucleotide)</name>
        <dbReference type="ChEBI" id="CHEBI:60539"/>
    </ligand>
</feature>